<keyword evidence="7 13" id="KW-0547">Nucleotide-binding</keyword>
<feature type="compositionally biased region" description="Basic and acidic residues" evidence="14">
    <location>
        <begin position="426"/>
        <end position="437"/>
    </location>
</feature>
<feature type="compositionally biased region" description="Basic and acidic residues" evidence="14">
    <location>
        <begin position="327"/>
        <end position="343"/>
    </location>
</feature>
<feature type="compositionally biased region" description="Polar residues" evidence="14">
    <location>
        <begin position="295"/>
        <end position="311"/>
    </location>
</feature>
<dbReference type="SUPFAM" id="SSF56112">
    <property type="entry name" value="Protein kinase-like (PK-like)"/>
    <property type="match status" value="1"/>
</dbReference>
<proteinExistence type="inferred from homology"/>
<dbReference type="Pfam" id="PF00069">
    <property type="entry name" value="Pkinase"/>
    <property type="match status" value="1"/>
</dbReference>
<keyword evidence="8" id="KW-0418">Kinase</keyword>
<comment type="subcellular location">
    <subcellularLocation>
        <location evidence="1">Cytoplasm</location>
    </subcellularLocation>
</comment>
<dbReference type="GO" id="GO:0005524">
    <property type="term" value="F:ATP binding"/>
    <property type="evidence" value="ECO:0007669"/>
    <property type="project" value="UniProtKB-UniRule"/>
</dbReference>
<evidence type="ECO:0000256" key="3">
    <source>
        <dbReference type="ARBA" id="ARBA00022490"/>
    </source>
</evidence>
<dbReference type="InterPro" id="IPR017441">
    <property type="entry name" value="Protein_kinase_ATP_BS"/>
</dbReference>
<keyword evidence="9 13" id="KW-0067">ATP-binding</keyword>
<evidence type="ECO:0000259" key="15">
    <source>
        <dbReference type="PROSITE" id="PS50011"/>
    </source>
</evidence>
<evidence type="ECO:0000256" key="7">
    <source>
        <dbReference type="ARBA" id="ARBA00022741"/>
    </source>
</evidence>
<feature type="compositionally biased region" description="Basic and acidic residues" evidence="14">
    <location>
        <begin position="283"/>
        <end position="292"/>
    </location>
</feature>
<keyword evidence="4" id="KW-0723">Serine/threonine-protein kinase</keyword>
<keyword evidence="17" id="KW-1185">Reference proteome</keyword>
<dbReference type="GO" id="GO:0004674">
    <property type="term" value="F:protein serine/threonine kinase activity"/>
    <property type="evidence" value="ECO:0007669"/>
    <property type="project" value="UniProtKB-KW"/>
</dbReference>
<evidence type="ECO:0000256" key="12">
    <source>
        <dbReference type="ARBA" id="ARBA00061588"/>
    </source>
</evidence>
<dbReference type="SMART" id="SM00220">
    <property type="entry name" value="S_TKc"/>
    <property type="match status" value="1"/>
</dbReference>
<feature type="compositionally biased region" description="Basic and acidic residues" evidence="14">
    <location>
        <begin position="518"/>
        <end position="527"/>
    </location>
</feature>
<comment type="similarity">
    <text evidence="12">Belongs to the protein kinase superfamily. CK1 Ser/Thr protein kinase family.</text>
</comment>
<evidence type="ECO:0000256" key="8">
    <source>
        <dbReference type="ARBA" id="ARBA00022777"/>
    </source>
</evidence>
<keyword evidence="5" id="KW-0597">Phosphoprotein</keyword>
<evidence type="ECO:0000256" key="9">
    <source>
        <dbReference type="ARBA" id="ARBA00022840"/>
    </source>
</evidence>
<accession>A0A3P9Q6X2</accession>
<dbReference type="PROSITE" id="PS50011">
    <property type="entry name" value="PROTEIN_KINASE_DOM"/>
    <property type="match status" value="1"/>
</dbReference>
<evidence type="ECO:0000256" key="13">
    <source>
        <dbReference type="PROSITE-ProRule" id="PRU10141"/>
    </source>
</evidence>
<organism evidence="16 17">
    <name type="scientific">Poecilia reticulata</name>
    <name type="common">Guppy</name>
    <name type="synonym">Acanthophacelus reticulatus</name>
    <dbReference type="NCBI Taxonomy" id="8081"/>
    <lineage>
        <taxon>Eukaryota</taxon>
        <taxon>Metazoa</taxon>
        <taxon>Chordata</taxon>
        <taxon>Craniata</taxon>
        <taxon>Vertebrata</taxon>
        <taxon>Euteleostomi</taxon>
        <taxon>Actinopterygii</taxon>
        <taxon>Neopterygii</taxon>
        <taxon>Teleostei</taxon>
        <taxon>Neoteleostei</taxon>
        <taxon>Acanthomorphata</taxon>
        <taxon>Ovalentaria</taxon>
        <taxon>Atherinomorphae</taxon>
        <taxon>Cyprinodontiformes</taxon>
        <taxon>Poeciliidae</taxon>
        <taxon>Poeciliinae</taxon>
        <taxon>Poecilia</taxon>
    </lineage>
</organism>
<dbReference type="GO" id="GO:0015630">
    <property type="term" value="C:microtubule cytoskeleton"/>
    <property type="evidence" value="ECO:0007669"/>
    <property type="project" value="UniProtKB-ARBA"/>
</dbReference>
<dbReference type="GeneTree" id="ENSGT00940000165311"/>
<dbReference type="PANTHER" id="PTHR11909">
    <property type="entry name" value="CASEIN KINASE-RELATED"/>
    <property type="match status" value="1"/>
</dbReference>
<evidence type="ECO:0000256" key="1">
    <source>
        <dbReference type="ARBA" id="ARBA00004496"/>
    </source>
</evidence>
<reference evidence="16" key="2">
    <citation type="submission" date="2025-08" db="UniProtKB">
        <authorList>
            <consortium name="Ensembl"/>
        </authorList>
    </citation>
    <scope>IDENTIFICATION</scope>
    <source>
        <strain evidence="16">Guanapo</strain>
    </source>
</reference>
<keyword evidence="6" id="KW-0808">Transferase</keyword>
<dbReference type="Bgee" id="ENSPREG00000020234">
    <property type="expression patterns" value="Expressed in head"/>
</dbReference>
<dbReference type="PROSITE" id="PS00107">
    <property type="entry name" value="PROTEIN_KINASE_ATP"/>
    <property type="match status" value="1"/>
</dbReference>
<feature type="binding site" evidence="13">
    <location>
        <position position="63"/>
    </location>
    <ligand>
        <name>ATP</name>
        <dbReference type="ChEBI" id="CHEBI:30616"/>
    </ligand>
</feature>
<evidence type="ECO:0000256" key="11">
    <source>
        <dbReference type="ARBA" id="ARBA00048679"/>
    </source>
</evidence>
<dbReference type="FunFam" id="3.30.200.20:FF:000358">
    <property type="entry name" value="Tau tubulin kinase 2b"/>
    <property type="match status" value="1"/>
</dbReference>
<dbReference type="EC" id="2.7.11.1" evidence="2"/>
<feature type="region of interest" description="Disordered" evidence="14">
    <location>
        <begin position="283"/>
        <end position="480"/>
    </location>
</feature>
<dbReference type="GO" id="GO:0005737">
    <property type="term" value="C:cytoplasm"/>
    <property type="evidence" value="ECO:0007669"/>
    <property type="project" value="UniProtKB-SubCell"/>
</dbReference>
<evidence type="ECO:0000256" key="2">
    <source>
        <dbReference type="ARBA" id="ARBA00012513"/>
    </source>
</evidence>
<comment type="catalytic activity">
    <reaction evidence="11">
        <text>L-seryl-[protein] + ATP = O-phospho-L-seryl-[protein] + ADP + H(+)</text>
        <dbReference type="Rhea" id="RHEA:17989"/>
        <dbReference type="Rhea" id="RHEA-COMP:9863"/>
        <dbReference type="Rhea" id="RHEA-COMP:11604"/>
        <dbReference type="ChEBI" id="CHEBI:15378"/>
        <dbReference type="ChEBI" id="CHEBI:29999"/>
        <dbReference type="ChEBI" id="CHEBI:30616"/>
        <dbReference type="ChEBI" id="CHEBI:83421"/>
        <dbReference type="ChEBI" id="CHEBI:456216"/>
        <dbReference type="EC" id="2.7.11.1"/>
    </reaction>
</comment>
<comment type="catalytic activity">
    <reaction evidence="10">
        <text>L-threonyl-[protein] + ATP = O-phospho-L-threonyl-[protein] + ADP + H(+)</text>
        <dbReference type="Rhea" id="RHEA:46608"/>
        <dbReference type="Rhea" id="RHEA-COMP:11060"/>
        <dbReference type="Rhea" id="RHEA-COMP:11605"/>
        <dbReference type="ChEBI" id="CHEBI:15378"/>
        <dbReference type="ChEBI" id="CHEBI:30013"/>
        <dbReference type="ChEBI" id="CHEBI:30616"/>
        <dbReference type="ChEBI" id="CHEBI:61977"/>
        <dbReference type="ChEBI" id="CHEBI:456216"/>
        <dbReference type="EC" id="2.7.11.1"/>
    </reaction>
</comment>
<feature type="compositionally biased region" description="Low complexity" evidence="14">
    <location>
        <begin position="661"/>
        <end position="674"/>
    </location>
</feature>
<dbReference type="InterPro" id="IPR011009">
    <property type="entry name" value="Kinase-like_dom_sf"/>
</dbReference>
<dbReference type="Gene3D" id="1.10.510.10">
    <property type="entry name" value="Transferase(Phosphotransferase) domain 1"/>
    <property type="match status" value="1"/>
</dbReference>
<dbReference type="FunFam" id="1.10.510.10:FF:000167">
    <property type="entry name" value="Tau tubulin kinase 1"/>
    <property type="match status" value="1"/>
</dbReference>
<feature type="domain" description="Protein kinase" evidence="15">
    <location>
        <begin position="34"/>
        <end position="275"/>
    </location>
</feature>
<evidence type="ECO:0000313" key="16">
    <source>
        <dbReference type="Ensembl" id="ENSPREP00000029922.1"/>
    </source>
</evidence>
<sequence length="717" mass="80427">MQCLVPGLQDNGNMNGTSEQADILPPNCMVKDRWKVLKKIGGGGFGEIYEALDLLTRENVALKVESAQQPKQVLKMEVAVLKKLQGKNHVCKFIGCGRNDKFNYVVMQLQGRNLADLRRSQPRGTFTMSTTLRLGKQILESIEAIHSVGFLHRDIKPSNFAMGRLPSTYRKCYMLDFGLARQYTNTSGEVRPEMGRHDDLWSLFYMLVEFAVGQLPWRKIKDKEQVGQIKERYDHRMLLKHMPSEFNIFLDHVQALDYYTKPDYQLLMSVFENSMKERIITENEPFDWEKGGSDATLSTSASTQPQHNTRPTAAIVGAIVTPVPGDPQRENTEDGLRDEHFSDQENAPPPPPSRPPAETATQQNVGEPGEAWEDTDFNRNRLRISLNKEDEAGRGACPVSPVRGGGPESPTGQGRSLRYRRVNSPESDRLSAAEGRVDGYGQRSRMDMLGSPSRHVYSSQPAQMLSVDPGCRGDRQASGRQEVSVASVDQEAHSNAFIRSVPLAEEEDFDSKEWVIIDKEAELRDFHPTTSGTTDEEPEELRPLEEQEERRRLRAGGELVVRPKTHTRDSSRGMLTLTEEEASRRSGGSPAQSPCHSLPSGRPRRRESEPTGPQRPLEEDRHQARPNQLRRLASYVFSSSTLETEQYPHPGGSFIQRSRSAESSPAHATSATASARRRHAGTLPMPGSPRSRHSVLNVSRSQLQQMLARLMNKNNNS</sequence>
<feature type="compositionally biased region" description="Basic and acidic residues" evidence="14">
    <location>
        <begin position="540"/>
        <end position="551"/>
    </location>
</feature>
<name>A0A3P9Q6X2_POERE</name>
<dbReference type="Ensembl" id="ENSPRET00000030263.1">
    <property type="protein sequence ID" value="ENSPREP00000029922.1"/>
    <property type="gene ID" value="ENSPREG00000020234.1"/>
</dbReference>
<dbReference type="InterPro" id="IPR050235">
    <property type="entry name" value="CK1_Ser-Thr_kinase"/>
</dbReference>
<dbReference type="AlphaFoldDB" id="A0A3P9Q6X2"/>
<evidence type="ECO:0000256" key="5">
    <source>
        <dbReference type="ARBA" id="ARBA00022553"/>
    </source>
</evidence>
<reference evidence="17" key="1">
    <citation type="submission" date="2013-11" db="EMBL/GenBank/DDBJ databases">
        <title>The genomic landscape of the Guanapo guppy.</title>
        <authorList>
            <person name="Kuenstner A."/>
            <person name="Dreyer C."/>
        </authorList>
    </citation>
    <scope>NUCLEOTIDE SEQUENCE</scope>
    <source>
        <strain evidence="17">Guanapo</strain>
    </source>
</reference>
<reference evidence="16" key="3">
    <citation type="submission" date="2025-09" db="UniProtKB">
        <authorList>
            <consortium name="Ensembl"/>
        </authorList>
    </citation>
    <scope>IDENTIFICATION</scope>
    <source>
        <strain evidence="16">Guanapo</strain>
    </source>
</reference>
<dbReference type="Proteomes" id="UP000242638">
    <property type="component" value="Unassembled WGS sequence"/>
</dbReference>
<protein>
    <recommendedName>
        <fullName evidence="2">non-specific serine/threonine protein kinase</fullName>
        <ecNumber evidence="2">2.7.11.1</ecNumber>
    </recommendedName>
</protein>
<dbReference type="InterPro" id="IPR000719">
    <property type="entry name" value="Prot_kinase_dom"/>
</dbReference>
<evidence type="ECO:0000256" key="6">
    <source>
        <dbReference type="ARBA" id="ARBA00022679"/>
    </source>
</evidence>
<evidence type="ECO:0000256" key="4">
    <source>
        <dbReference type="ARBA" id="ARBA00022527"/>
    </source>
</evidence>
<evidence type="ECO:0000256" key="14">
    <source>
        <dbReference type="SAM" id="MobiDB-lite"/>
    </source>
</evidence>
<keyword evidence="3" id="KW-0963">Cytoplasm</keyword>
<evidence type="ECO:0000313" key="17">
    <source>
        <dbReference type="Proteomes" id="UP000242638"/>
    </source>
</evidence>
<feature type="region of interest" description="Disordered" evidence="14">
    <location>
        <begin position="641"/>
        <end position="696"/>
    </location>
</feature>
<evidence type="ECO:0000256" key="10">
    <source>
        <dbReference type="ARBA" id="ARBA00047899"/>
    </source>
</evidence>
<feature type="region of interest" description="Disordered" evidence="14">
    <location>
        <begin position="518"/>
        <end position="628"/>
    </location>
</feature>